<dbReference type="EC" id="1.2.1.84" evidence="1"/>
<dbReference type="GO" id="GO:0102965">
    <property type="term" value="F:alcohol-forming long-chain fatty acyl-CoA reductase activity"/>
    <property type="evidence" value="ECO:0007669"/>
    <property type="project" value="UniProtKB-EC"/>
</dbReference>
<dbReference type="Proteomes" id="UP000224567">
    <property type="component" value="Unassembled WGS sequence"/>
</dbReference>
<dbReference type="AlphaFoldDB" id="A0A2G2VQQ2"/>
<dbReference type="Pfam" id="PF07993">
    <property type="entry name" value="NAD_binding_4"/>
    <property type="match status" value="1"/>
</dbReference>
<comment type="function">
    <text evidence="1">Catalyzes the reduction of fatty acyl-CoA to fatty alcohols.</text>
</comment>
<sequence>WVEKTLRVQPTVKRLYLLLRATDIKSAKKRFNNEILQAELFNVLREKIDINNLNSLVKEKIFPVAGDISFEDFGIENSEMKDEMLKEIDIVINSAATTRFDERYHIAMNINVLGAANVLKFAKRCANVKILVHVSTGHYFYVSLTSYVCGEREREEVIQEKSFNFEDSYIDIDVERKVIEDKLKDLEAQNLSSKEVTMAMRDLGIQRFDDCNTERLRMTMKEYKMDDVLNFNPSCINWEDYLLHTHIPGVVKRLA</sequence>
<accession>A0A2G2VQQ2</accession>
<dbReference type="PANTHER" id="PTHR11011:SF105">
    <property type="entry name" value="FATTY ACYL-COA REDUCTASE"/>
    <property type="match status" value="1"/>
</dbReference>
<comment type="similarity">
    <text evidence="1">Belongs to the fatty acyl-CoA reductase family.</text>
</comment>
<keyword evidence="1" id="KW-0444">Lipid biosynthesis</keyword>
<name>A0A2G2VQQ2_CAPBA</name>
<keyword evidence="1" id="KW-0521">NADP</keyword>
<proteinExistence type="inferred from homology"/>
<dbReference type="GO" id="GO:0010345">
    <property type="term" value="P:suberin biosynthetic process"/>
    <property type="evidence" value="ECO:0007669"/>
    <property type="project" value="TreeGrafter"/>
</dbReference>
<evidence type="ECO:0000313" key="4">
    <source>
        <dbReference type="Proteomes" id="UP000224567"/>
    </source>
</evidence>
<feature type="non-terminal residue" evidence="3">
    <location>
        <position position="1"/>
    </location>
</feature>
<dbReference type="InterPro" id="IPR013120">
    <property type="entry name" value="FAR_NAD-bd"/>
</dbReference>
<dbReference type="STRING" id="33114.A0A2G2VQQ2"/>
<organism evidence="3 4">
    <name type="scientific">Capsicum baccatum</name>
    <name type="common">Peruvian pepper</name>
    <dbReference type="NCBI Taxonomy" id="33114"/>
    <lineage>
        <taxon>Eukaryota</taxon>
        <taxon>Viridiplantae</taxon>
        <taxon>Streptophyta</taxon>
        <taxon>Embryophyta</taxon>
        <taxon>Tracheophyta</taxon>
        <taxon>Spermatophyta</taxon>
        <taxon>Magnoliopsida</taxon>
        <taxon>eudicotyledons</taxon>
        <taxon>Gunneridae</taxon>
        <taxon>Pentapetalae</taxon>
        <taxon>asterids</taxon>
        <taxon>lamiids</taxon>
        <taxon>Solanales</taxon>
        <taxon>Solanaceae</taxon>
        <taxon>Solanoideae</taxon>
        <taxon>Capsiceae</taxon>
        <taxon>Capsicum</taxon>
    </lineage>
</organism>
<dbReference type="SUPFAM" id="SSF51735">
    <property type="entry name" value="NAD(P)-binding Rossmann-fold domains"/>
    <property type="match status" value="1"/>
</dbReference>
<dbReference type="Gene3D" id="3.40.50.720">
    <property type="entry name" value="NAD(P)-binding Rossmann-like Domain"/>
    <property type="match status" value="1"/>
</dbReference>
<keyword evidence="1" id="KW-0443">Lipid metabolism</keyword>
<reference evidence="3 4" key="1">
    <citation type="journal article" date="2017" name="Genome Biol.">
        <title>New reference genome sequences of hot pepper reveal the massive evolution of plant disease-resistance genes by retroduplication.</title>
        <authorList>
            <person name="Kim S."/>
            <person name="Park J."/>
            <person name="Yeom S.I."/>
            <person name="Kim Y.M."/>
            <person name="Seo E."/>
            <person name="Kim K.T."/>
            <person name="Kim M.S."/>
            <person name="Lee J.M."/>
            <person name="Cheong K."/>
            <person name="Shin H.S."/>
            <person name="Kim S.B."/>
            <person name="Han K."/>
            <person name="Lee J."/>
            <person name="Park M."/>
            <person name="Lee H.A."/>
            <person name="Lee H.Y."/>
            <person name="Lee Y."/>
            <person name="Oh S."/>
            <person name="Lee J.H."/>
            <person name="Choi E."/>
            <person name="Choi E."/>
            <person name="Lee S.E."/>
            <person name="Jeon J."/>
            <person name="Kim H."/>
            <person name="Choi G."/>
            <person name="Song H."/>
            <person name="Lee J."/>
            <person name="Lee S.C."/>
            <person name="Kwon J.K."/>
            <person name="Lee H.Y."/>
            <person name="Koo N."/>
            <person name="Hong Y."/>
            <person name="Kim R.W."/>
            <person name="Kang W.H."/>
            <person name="Huh J.H."/>
            <person name="Kang B.C."/>
            <person name="Yang T.J."/>
            <person name="Lee Y.H."/>
            <person name="Bennetzen J.L."/>
            <person name="Choi D."/>
        </authorList>
    </citation>
    <scope>NUCLEOTIDE SEQUENCE [LARGE SCALE GENOMIC DNA]</scope>
    <source>
        <strain evidence="4">cv. PBC81</strain>
    </source>
</reference>
<dbReference type="PANTHER" id="PTHR11011">
    <property type="entry name" value="MALE STERILITY PROTEIN 2-RELATED"/>
    <property type="match status" value="1"/>
</dbReference>
<dbReference type="GO" id="GO:0035336">
    <property type="term" value="P:long-chain fatty-acyl-CoA metabolic process"/>
    <property type="evidence" value="ECO:0007669"/>
    <property type="project" value="TreeGrafter"/>
</dbReference>
<dbReference type="InterPro" id="IPR036291">
    <property type="entry name" value="NAD(P)-bd_dom_sf"/>
</dbReference>
<keyword evidence="1" id="KW-0560">Oxidoreductase</keyword>
<reference evidence="4" key="2">
    <citation type="journal article" date="2017" name="J. Anim. Genet.">
        <title>Multiple reference genome sequences of hot pepper reveal the massive evolution of plant disease resistance genes by retroduplication.</title>
        <authorList>
            <person name="Kim S."/>
            <person name="Park J."/>
            <person name="Yeom S.-I."/>
            <person name="Kim Y.-M."/>
            <person name="Seo E."/>
            <person name="Kim K.-T."/>
            <person name="Kim M.-S."/>
            <person name="Lee J.M."/>
            <person name="Cheong K."/>
            <person name="Shin H.-S."/>
            <person name="Kim S.-B."/>
            <person name="Han K."/>
            <person name="Lee J."/>
            <person name="Park M."/>
            <person name="Lee H.-A."/>
            <person name="Lee H.-Y."/>
            <person name="Lee Y."/>
            <person name="Oh S."/>
            <person name="Lee J.H."/>
            <person name="Choi E."/>
            <person name="Choi E."/>
            <person name="Lee S.E."/>
            <person name="Jeon J."/>
            <person name="Kim H."/>
            <person name="Choi G."/>
            <person name="Song H."/>
            <person name="Lee J."/>
            <person name="Lee S.-C."/>
            <person name="Kwon J.-K."/>
            <person name="Lee H.-Y."/>
            <person name="Koo N."/>
            <person name="Hong Y."/>
            <person name="Kim R.W."/>
            <person name="Kang W.-H."/>
            <person name="Huh J.H."/>
            <person name="Kang B.-C."/>
            <person name="Yang T.-J."/>
            <person name="Lee Y.-H."/>
            <person name="Bennetzen J.L."/>
            <person name="Choi D."/>
        </authorList>
    </citation>
    <scope>NUCLEOTIDE SEQUENCE [LARGE SCALE GENOMIC DNA]</scope>
    <source>
        <strain evidence="4">cv. PBC81</strain>
    </source>
</reference>
<feature type="domain" description="Thioester reductase (TE)" evidence="2">
    <location>
        <begin position="2"/>
        <end position="146"/>
    </location>
</feature>
<evidence type="ECO:0000256" key="1">
    <source>
        <dbReference type="RuleBase" id="RU363097"/>
    </source>
</evidence>
<evidence type="ECO:0000313" key="3">
    <source>
        <dbReference type="EMBL" id="PHT35296.1"/>
    </source>
</evidence>
<comment type="catalytic activity">
    <reaction evidence="1">
        <text>a long-chain fatty acyl-CoA + 2 NADPH + 2 H(+) = a long-chain primary fatty alcohol + 2 NADP(+) + CoA</text>
        <dbReference type="Rhea" id="RHEA:52716"/>
        <dbReference type="ChEBI" id="CHEBI:15378"/>
        <dbReference type="ChEBI" id="CHEBI:57287"/>
        <dbReference type="ChEBI" id="CHEBI:57783"/>
        <dbReference type="ChEBI" id="CHEBI:58349"/>
        <dbReference type="ChEBI" id="CHEBI:77396"/>
        <dbReference type="ChEBI" id="CHEBI:83139"/>
        <dbReference type="EC" id="1.2.1.84"/>
    </reaction>
</comment>
<dbReference type="OrthoDB" id="429813at2759"/>
<gene>
    <name evidence="3" type="ORF">CQW23_27096</name>
</gene>
<dbReference type="GO" id="GO:0080019">
    <property type="term" value="F:alcohol-forming very long-chain fatty acyl-CoA reductase activity"/>
    <property type="evidence" value="ECO:0007669"/>
    <property type="project" value="InterPro"/>
</dbReference>
<evidence type="ECO:0000259" key="2">
    <source>
        <dbReference type="Pfam" id="PF07993"/>
    </source>
</evidence>
<keyword evidence="4" id="KW-1185">Reference proteome</keyword>
<comment type="caution">
    <text evidence="3">The sequence shown here is derived from an EMBL/GenBank/DDBJ whole genome shotgun (WGS) entry which is preliminary data.</text>
</comment>
<dbReference type="EMBL" id="MLFT02000011">
    <property type="protein sequence ID" value="PHT35296.1"/>
    <property type="molecule type" value="Genomic_DNA"/>
</dbReference>
<dbReference type="InterPro" id="IPR026055">
    <property type="entry name" value="FAR"/>
</dbReference>
<protein>
    <recommendedName>
        <fullName evidence="1">Fatty acyl-CoA reductase</fullName>
        <ecNumber evidence="1">1.2.1.84</ecNumber>
    </recommendedName>
</protein>